<proteinExistence type="predicted"/>
<keyword evidence="3" id="KW-1185">Reference proteome</keyword>
<name>A0A368XX93_9BURK</name>
<comment type="caution">
    <text evidence="2">The sequence shown here is derived from an EMBL/GenBank/DDBJ whole genome shotgun (WGS) entry which is preliminary data.</text>
</comment>
<feature type="compositionally biased region" description="Basic and acidic residues" evidence="1">
    <location>
        <begin position="1"/>
        <end position="23"/>
    </location>
</feature>
<dbReference type="AlphaFoldDB" id="A0A368XX93"/>
<dbReference type="RefSeq" id="WP_114467933.1">
    <property type="nucleotide sequence ID" value="NZ_QPJK01000003.1"/>
</dbReference>
<dbReference type="EMBL" id="QPJK01000003">
    <property type="protein sequence ID" value="RCW72505.1"/>
    <property type="molecule type" value="Genomic_DNA"/>
</dbReference>
<dbReference type="Proteomes" id="UP000252884">
    <property type="component" value="Unassembled WGS sequence"/>
</dbReference>
<gene>
    <name evidence="2" type="ORF">DES41_103110</name>
</gene>
<evidence type="ECO:0000256" key="1">
    <source>
        <dbReference type="SAM" id="MobiDB-lite"/>
    </source>
</evidence>
<reference evidence="2 3" key="1">
    <citation type="submission" date="2018-07" db="EMBL/GenBank/DDBJ databases">
        <title>Genomic Encyclopedia of Type Strains, Phase IV (KMG-IV): sequencing the most valuable type-strain genomes for metagenomic binning, comparative biology and taxonomic classification.</title>
        <authorList>
            <person name="Goeker M."/>
        </authorList>
    </citation>
    <scope>NUCLEOTIDE SEQUENCE [LARGE SCALE GENOMIC DNA]</scope>
    <source>
        <strain evidence="2 3">DSM 21634</strain>
    </source>
</reference>
<feature type="compositionally biased region" description="Basic and acidic residues" evidence="1">
    <location>
        <begin position="32"/>
        <end position="68"/>
    </location>
</feature>
<dbReference type="OrthoDB" id="8909805at2"/>
<feature type="region of interest" description="Disordered" evidence="1">
    <location>
        <begin position="1"/>
        <end position="68"/>
    </location>
</feature>
<evidence type="ECO:0000313" key="2">
    <source>
        <dbReference type="EMBL" id="RCW72505.1"/>
    </source>
</evidence>
<organism evidence="2 3">
    <name type="scientific">Pseudorhodoferax soli</name>
    <dbReference type="NCBI Taxonomy" id="545864"/>
    <lineage>
        <taxon>Bacteria</taxon>
        <taxon>Pseudomonadati</taxon>
        <taxon>Pseudomonadota</taxon>
        <taxon>Betaproteobacteria</taxon>
        <taxon>Burkholderiales</taxon>
        <taxon>Comamonadaceae</taxon>
    </lineage>
</organism>
<sequence length="68" mass="7557">MATNQPRERERADMRPDAADDGARTGVQAERGAPEAEHSQYGLVREDSKAAEGLNERQIRGVEPRKQP</sequence>
<protein>
    <submittedName>
        <fullName evidence="2">Uncharacterized protein</fullName>
    </submittedName>
</protein>
<accession>A0A368XX93</accession>
<evidence type="ECO:0000313" key="3">
    <source>
        <dbReference type="Proteomes" id="UP000252884"/>
    </source>
</evidence>